<feature type="compositionally biased region" description="Low complexity" evidence="1">
    <location>
        <begin position="9"/>
        <end position="19"/>
    </location>
</feature>
<feature type="region of interest" description="Disordered" evidence="1">
    <location>
        <begin position="1"/>
        <end position="33"/>
    </location>
</feature>
<evidence type="ECO:0000313" key="3">
    <source>
        <dbReference type="Proteomes" id="UP000783871"/>
    </source>
</evidence>
<accession>A0ABX0Z6W0</accession>
<protein>
    <recommendedName>
        <fullName evidence="4">Hemerythrin HHE cation binding domain-containing protein</fullName>
    </recommendedName>
</protein>
<name>A0ABX0Z6W0_9ACTN</name>
<dbReference type="RefSeq" id="WP_168000387.1">
    <property type="nucleotide sequence ID" value="NZ_JAATEO010000007.1"/>
</dbReference>
<comment type="caution">
    <text evidence="2">The sequence shown here is derived from an EMBL/GenBank/DDBJ whole genome shotgun (WGS) entry which is preliminary data.</text>
</comment>
<reference evidence="2 3" key="1">
    <citation type="submission" date="2020-03" db="EMBL/GenBank/DDBJ databases">
        <title>WGS of actinomycetes isolated from Thailand.</title>
        <authorList>
            <person name="Thawai C."/>
        </authorList>
    </citation>
    <scope>NUCLEOTIDE SEQUENCE [LARGE SCALE GENOMIC DNA]</scope>
    <source>
        <strain evidence="2 3">HSS6-12</strain>
    </source>
</reference>
<organism evidence="2 3">
    <name type="scientific">Micromonospora thermarum</name>
    <dbReference type="NCBI Taxonomy" id="2720024"/>
    <lineage>
        <taxon>Bacteria</taxon>
        <taxon>Bacillati</taxon>
        <taxon>Actinomycetota</taxon>
        <taxon>Actinomycetes</taxon>
        <taxon>Micromonosporales</taxon>
        <taxon>Micromonosporaceae</taxon>
        <taxon>Micromonospora</taxon>
    </lineage>
</organism>
<sequence length="153" mass="17197">MVTGPIQQPSAASRSARPTPARRPRASLLPGPHALSRALDTEPYWRERLLRRLGPVRQEFAEHVRLTEGPAGRYAELLHHAPRLQHSVTRLVREHTVIVAALDALRQAAERPGVAADELRRATEHLVWALARHRQRGADLLWQAYQTDLGGED</sequence>
<dbReference type="EMBL" id="JAATEO010000007">
    <property type="protein sequence ID" value="NJP31981.1"/>
    <property type="molecule type" value="Genomic_DNA"/>
</dbReference>
<evidence type="ECO:0000256" key="1">
    <source>
        <dbReference type="SAM" id="MobiDB-lite"/>
    </source>
</evidence>
<keyword evidence="3" id="KW-1185">Reference proteome</keyword>
<proteinExistence type="predicted"/>
<gene>
    <name evidence="2" type="ORF">HCJ94_08300</name>
</gene>
<evidence type="ECO:0008006" key="4">
    <source>
        <dbReference type="Google" id="ProtNLM"/>
    </source>
</evidence>
<evidence type="ECO:0000313" key="2">
    <source>
        <dbReference type="EMBL" id="NJP31981.1"/>
    </source>
</evidence>
<dbReference type="Proteomes" id="UP000783871">
    <property type="component" value="Unassembled WGS sequence"/>
</dbReference>